<name>A0A9W5YZG2_9EURO</name>
<accession>A0A9W5YZG2</accession>
<gene>
    <name evidence="1" type="ORF">AbraCBS73388_003481</name>
</gene>
<dbReference type="Proteomes" id="UP001143548">
    <property type="component" value="Unassembled WGS sequence"/>
</dbReference>
<evidence type="ECO:0000313" key="2">
    <source>
        <dbReference type="Proteomes" id="UP001143548"/>
    </source>
</evidence>
<dbReference type="EMBL" id="BROQ01000173">
    <property type="protein sequence ID" value="GKZ26965.1"/>
    <property type="molecule type" value="Genomic_DNA"/>
</dbReference>
<comment type="caution">
    <text evidence="1">The sequence shown here is derived from an EMBL/GenBank/DDBJ whole genome shotgun (WGS) entry which is preliminary data.</text>
</comment>
<organism evidence="1 2">
    <name type="scientific">Aspergillus brasiliensis</name>
    <dbReference type="NCBI Taxonomy" id="319629"/>
    <lineage>
        <taxon>Eukaryota</taxon>
        <taxon>Fungi</taxon>
        <taxon>Dikarya</taxon>
        <taxon>Ascomycota</taxon>
        <taxon>Pezizomycotina</taxon>
        <taxon>Eurotiomycetes</taxon>
        <taxon>Eurotiomycetidae</taxon>
        <taxon>Eurotiales</taxon>
        <taxon>Aspergillaceae</taxon>
        <taxon>Aspergillus</taxon>
        <taxon>Aspergillus subgen. Circumdati</taxon>
    </lineage>
</organism>
<sequence>MAKISGLRPVTEFVSLSTYAARNPKRARGKDIVDALVQIILQADLGILDVDSSVQGPFEAIEGGAEGGDVGFYRLVVVGFLGLGHVLPFLDEYCLMVFQATWNM</sequence>
<reference evidence="1" key="1">
    <citation type="submission" date="2022-07" db="EMBL/GenBank/DDBJ databases">
        <title>Taxonomy of Aspergillus series Nigri: significant species reduction supported by multi-species coalescent approaches.</title>
        <authorList>
            <person name="Bian C."/>
            <person name="Kusuya Y."/>
            <person name="Sklenar F."/>
            <person name="D'hooge E."/>
            <person name="Yaguchi T."/>
            <person name="Takahashi H."/>
            <person name="Hubka V."/>
        </authorList>
    </citation>
    <scope>NUCLEOTIDE SEQUENCE</scope>
    <source>
        <strain evidence="1">CBS 733.88</strain>
    </source>
</reference>
<proteinExistence type="predicted"/>
<dbReference type="AlphaFoldDB" id="A0A9W5YZG2"/>
<protein>
    <submittedName>
        <fullName evidence="1">Uncharacterized protein</fullName>
    </submittedName>
</protein>
<evidence type="ECO:0000313" key="1">
    <source>
        <dbReference type="EMBL" id="GKZ26965.1"/>
    </source>
</evidence>